<sequence length="218" mass="25634">MKRNITKIIDSFNSEAEEQTHRYYSFDLCYSHFRSSKETGNIDIEKSCQVLWSYLASWGMLRGSSFLLKKNPTYLRDLVEWIYQQPISNWEMDIEHYDIEAQTILNLYAQVKEHLLKGQKHQAVTLTTKVLLGVFAITPAYDCFFKQTFSGIAGDLCGFSIPNKKSLAIIYQFYMENKEEIDKLSEERKVIDFNGKITKYHYSKVKIVDMYGFRFSQE</sequence>
<protein>
    <submittedName>
        <fullName evidence="1">Uncharacterized protein</fullName>
    </submittedName>
</protein>
<dbReference type="EMBL" id="UGHF01000001">
    <property type="protein sequence ID" value="STO59324.1"/>
    <property type="molecule type" value="Genomic_DNA"/>
</dbReference>
<proteinExistence type="predicted"/>
<gene>
    <name evidence="1" type="ORF">NCTC1659_00573</name>
</gene>
<dbReference type="Proteomes" id="UP000254329">
    <property type="component" value="Unassembled WGS sequence"/>
</dbReference>
<evidence type="ECO:0000313" key="1">
    <source>
        <dbReference type="EMBL" id="STO59324.1"/>
    </source>
</evidence>
<organism evidence="1 2">
    <name type="scientific">Canicola haemoglobinophilus</name>
    <dbReference type="NCBI Taxonomy" id="733"/>
    <lineage>
        <taxon>Bacteria</taxon>
        <taxon>Pseudomonadati</taxon>
        <taxon>Pseudomonadota</taxon>
        <taxon>Gammaproteobacteria</taxon>
        <taxon>Pasteurellales</taxon>
        <taxon>Pasteurellaceae</taxon>
        <taxon>Canicola</taxon>
    </lineage>
</organism>
<evidence type="ECO:0000313" key="2">
    <source>
        <dbReference type="Proteomes" id="UP000254329"/>
    </source>
</evidence>
<name>A0A1V4B462_9PAST</name>
<keyword evidence="2" id="KW-1185">Reference proteome</keyword>
<dbReference type="AlphaFoldDB" id="A0A1V4B462"/>
<accession>A0A1V4B462</accession>
<reference evidence="1 2" key="1">
    <citation type="submission" date="2018-06" db="EMBL/GenBank/DDBJ databases">
        <authorList>
            <consortium name="Pathogen Informatics"/>
            <person name="Doyle S."/>
        </authorList>
    </citation>
    <scope>NUCLEOTIDE SEQUENCE [LARGE SCALE GENOMIC DNA]</scope>
    <source>
        <strain evidence="1 2">NCTC1659</strain>
    </source>
</reference>
<dbReference type="RefSeq" id="WP_078217373.1">
    <property type="nucleotide sequence ID" value="NZ_MUXZ01000001.1"/>
</dbReference>